<dbReference type="GO" id="GO:0006216">
    <property type="term" value="P:cytidine catabolic process"/>
    <property type="evidence" value="ECO:0007669"/>
    <property type="project" value="EnsemblFungi"/>
</dbReference>
<dbReference type="InterPro" id="IPR023186">
    <property type="entry name" value="IUNH"/>
</dbReference>
<dbReference type="GO" id="GO:0005829">
    <property type="term" value="C:cytosol"/>
    <property type="evidence" value="ECO:0007669"/>
    <property type="project" value="TreeGrafter"/>
</dbReference>
<keyword evidence="3" id="KW-0326">Glycosidase</keyword>
<proteinExistence type="inferred from homology"/>
<evidence type="ECO:0000313" key="5">
    <source>
        <dbReference type="EMBL" id="OZJ01457.1"/>
    </source>
</evidence>
<dbReference type="GO" id="GO:0034355">
    <property type="term" value="P:NAD+ biosynthetic process via the salvage pathway"/>
    <property type="evidence" value="ECO:0007669"/>
    <property type="project" value="EnsemblFungi"/>
</dbReference>
<reference evidence="5 6" key="1">
    <citation type="journal article" date="2017" name="Mycologia">
        <title>Bifiguratus adelaidae, gen. et sp. nov., a new member of Mucoromycotina in endophytic and soil-dwelling habitats.</title>
        <authorList>
            <person name="Torres-Cruz T.J."/>
            <person name="Billingsley Tobias T.L."/>
            <person name="Almatruk M."/>
            <person name="Hesse C."/>
            <person name="Kuske C.R."/>
            <person name="Desiro A."/>
            <person name="Benucci G.M."/>
            <person name="Bonito G."/>
            <person name="Stajich J.E."/>
            <person name="Dunlap C."/>
            <person name="Arnold A.E."/>
            <person name="Porras-Alfaro A."/>
        </authorList>
    </citation>
    <scope>NUCLEOTIDE SEQUENCE [LARGE SCALE GENOMIC DNA]</scope>
    <source>
        <strain evidence="5 6">AZ0501</strain>
    </source>
</reference>
<dbReference type="InterPro" id="IPR001910">
    <property type="entry name" value="Inosine/uridine_hydrolase_dom"/>
</dbReference>
<dbReference type="Gene3D" id="3.90.245.10">
    <property type="entry name" value="Ribonucleoside hydrolase-like"/>
    <property type="match status" value="1"/>
</dbReference>
<dbReference type="GO" id="GO:0070635">
    <property type="term" value="F:nicotinamide riboside hydrolase activity"/>
    <property type="evidence" value="ECO:0007669"/>
    <property type="project" value="EnsemblFungi"/>
</dbReference>
<dbReference type="GO" id="GO:0070636">
    <property type="term" value="F:nicotinic acid riboside hydrolase activity"/>
    <property type="evidence" value="ECO:0007669"/>
    <property type="project" value="EnsemblFungi"/>
</dbReference>
<dbReference type="OrthoDB" id="5783963at2759"/>
<dbReference type="EMBL" id="MVBO01000354">
    <property type="protein sequence ID" value="OZJ01457.1"/>
    <property type="molecule type" value="Genomic_DNA"/>
</dbReference>
<dbReference type="PANTHER" id="PTHR12304:SF59">
    <property type="entry name" value="INOSINE-URIDINE PREFERRING NUCLEOSIDE HYDROLASE FAMILY PROTEIN"/>
    <property type="match status" value="1"/>
</dbReference>
<evidence type="ECO:0000259" key="4">
    <source>
        <dbReference type="Pfam" id="PF01156"/>
    </source>
</evidence>
<feature type="domain" description="Inosine/uridine-preferring nucleoside hydrolase" evidence="4">
    <location>
        <begin position="5"/>
        <end position="263"/>
    </location>
</feature>
<organism evidence="5 6">
    <name type="scientific">Bifiguratus adelaidae</name>
    <dbReference type="NCBI Taxonomy" id="1938954"/>
    <lineage>
        <taxon>Eukaryota</taxon>
        <taxon>Fungi</taxon>
        <taxon>Fungi incertae sedis</taxon>
        <taxon>Mucoromycota</taxon>
        <taxon>Mucoromycotina</taxon>
        <taxon>Endogonomycetes</taxon>
        <taxon>Endogonales</taxon>
        <taxon>Endogonales incertae sedis</taxon>
        <taxon>Bifiguratus</taxon>
    </lineage>
</organism>
<protein>
    <recommendedName>
        <fullName evidence="4">Inosine/uridine-preferring nucleoside hydrolase domain-containing protein</fullName>
    </recommendedName>
</protein>
<dbReference type="GO" id="GO:0045437">
    <property type="term" value="F:uridine nucleosidase activity"/>
    <property type="evidence" value="ECO:0007669"/>
    <property type="project" value="EnsemblFungi"/>
</dbReference>
<dbReference type="GO" id="GO:0019358">
    <property type="term" value="P:nicotinate nucleotide salvage"/>
    <property type="evidence" value="ECO:0007669"/>
    <property type="project" value="EnsemblFungi"/>
</dbReference>
<dbReference type="AlphaFoldDB" id="A0A261XSW2"/>
<dbReference type="GO" id="GO:0008655">
    <property type="term" value="P:pyrimidine-containing compound salvage"/>
    <property type="evidence" value="ECO:0007669"/>
    <property type="project" value="EnsemblFungi"/>
</dbReference>
<keyword evidence="6" id="KW-1185">Reference proteome</keyword>
<evidence type="ECO:0000313" key="6">
    <source>
        <dbReference type="Proteomes" id="UP000242875"/>
    </source>
</evidence>
<comment type="caution">
    <text evidence="5">The sequence shown here is derived from an EMBL/GenBank/DDBJ whole genome shotgun (WGS) entry which is preliminary data.</text>
</comment>
<dbReference type="Pfam" id="PF01156">
    <property type="entry name" value="IU_nuc_hydro"/>
    <property type="match status" value="1"/>
</dbReference>
<name>A0A261XSW2_9FUNG</name>
<dbReference type="InterPro" id="IPR036452">
    <property type="entry name" value="Ribo_hydro-like"/>
</dbReference>
<gene>
    <name evidence="5" type="ORF">BZG36_05473</name>
</gene>
<evidence type="ECO:0000256" key="3">
    <source>
        <dbReference type="ARBA" id="ARBA00023295"/>
    </source>
</evidence>
<evidence type="ECO:0000256" key="2">
    <source>
        <dbReference type="ARBA" id="ARBA00022801"/>
    </source>
</evidence>
<dbReference type="SUPFAM" id="SSF53590">
    <property type="entry name" value="Nucleoside hydrolase"/>
    <property type="match status" value="1"/>
</dbReference>
<sequence length="282" mass="30639">MVKAAGLSCDIFPGANEPILKAPIVADDIHGATGLDGTDLLPDLDPNYLDTCGVGTCRGVSQMAATISKHWETRKEMVTLVATGPLTNVALLLKTYPTCVHAIKEIVFMGGALASGNHTPVAEFNIFVDPEAAQICMQSGVPLVMVPLDVTHKAIVTVDIILSIRHQLTPCSRFAQLLVDLLLFFEHTYRDVFGFLQGPPLHDPCTLAYIIRPELFKGRFMRVDVVTGDGPASGQTICDIYGRSPLPPNCFVTTDIDAEGFFEIMLDAWKRADEASILNVRK</sequence>
<dbReference type="Proteomes" id="UP000242875">
    <property type="component" value="Unassembled WGS sequence"/>
</dbReference>
<evidence type="ECO:0000256" key="1">
    <source>
        <dbReference type="ARBA" id="ARBA00009176"/>
    </source>
</evidence>
<dbReference type="GO" id="GO:0008477">
    <property type="term" value="F:purine nucleosidase activity"/>
    <property type="evidence" value="ECO:0007669"/>
    <property type="project" value="TreeGrafter"/>
</dbReference>
<dbReference type="GO" id="GO:0006152">
    <property type="term" value="P:purine nucleoside catabolic process"/>
    <property type="evidence" value="ECO:0007669"/>
    <property type="project" value="TreeGrafter"/>
</dbReference>
<accession>A0A261XSW2</accession>
<dbReference type="GO" id="GO:0006218">
    <property type="term" value="P:uridine catabolic process"/>
    <property type="evidence" value="ECO:0007669"/>
    <property type="project" value="EnsemblFungi"/>
</dbReference>
<dbReference type="PANTHER" id="PTHR12304">
    <property type="entry name" value="INOSINE-URIDINE PREFERRING NUCLEOSIDE HYDROLASE"/>
    <property type="match status" value="1"/>
</dbReference>
<keyword evidence="2" id="KW-0378">Hydrolase</keyword>
<comment type="similarity">
    <text evidence="1">Belongs to the IUNH family.</text>
</comment>